<feature type="domain" description="EF-hand" evidence="1">
    <location>
        <begin position="9"/>
        <end position="44"/>
    </location>
</feature>
<dbReference type="Proteomes" id="UP000503011">
    <property type="component" value="Chromosome"/>
</dbReference>
<dbReference type="InterPro" id="IPR018247">
    <property type="entry name" value="EF_Hand_1_Ca_BS"/>
</dbReference>
<dbReference type="SUPFAM" id="SSF47473">
    <property type="entry name" value="EF-hand"/>
    <property type="match status" value="1"/>
</dbReference>
<dbReference type="KEGG" id="psuu:Psuf_058180"/>
<dbReference type="InterPro" id="IPR002048">
    <property type="entry name" value="EF_hand_dom"/>
</dbReference>
<gene>
    <name evidence="2" type="ORF">Psuf_058180</name>
</gene>
<dbReference type="RefSeq" id="WP_173159977.1">
    <property type="nucleotide sequence ID" value="NZ_AP022871.1"/>
</dbReference>
<evidence type="ECO:0000313" key="2">
    <source>
        <dbReference type="EMBL" id="BCB88505.1"/>
    </source>
</evidence>
<reference evidence="2 3" key="1">
    <citation type="submission" date="2020-03" db="EMBL/GenBank/DDBJ databases">
        <title>Whole genome shotgun sequence of Phytohabitans suffuscus NBRC 105367.</title>
        <authorList>
            <person name="Komaki H."/>
            <person name="Tamura T."/>
        </authorList>
    </citation>
    <scope>NUCLEOTIDE SEQUENCE [LARGE SCALE GENOMIC DNA]</scope>
    <source>
        <strain evidence="2 3">NBRC 105367</strain>
    </source>
</reference>
<dbReference type="InterPro" id="IPR011992">
    <property type="entry name" value="EF-hand-dom_pair"/>
</dbReference>
<sequence length="179" mass="20317">MTSSTSAGVRQQEYEILFDAFDTDHDGQIGQLDIDVLVQRWCVALHVAPGTPAWNQITKRANRLWQDLIGHVDAAGDKQVAKQEWVDSHDQPGFIENAAIPWAVGVFDVGDPNSEGRVSLQAWMTCQTVTGWGQAESLEMFLQLDDDRDGYVQRDRFAAYIEQFYHSAADDDRWWSQQQ</sequence>
<proteinExistence type="predicted"/>
<name>A0A6F8YQP2_9ACTN</name>
<reference evidence="2 3" key="2">
    <citation type="submission" date="2020-03" db="EMBL/GenBank/DDBJ databases">
        <authorList>
            <person name="Ichikawa N."/>
            <person name="Kimura A."/>
            <person name="Kitahashi Y."/>
            <person name="Uohara A."/>
        </authorList>
    </citation>
    <scope>NUCLEOTIDE SEQUENCE [LARGE SCALE GENOMIC DNA]</scope>
    <source>
        <strain evidence="2 3">NBRC 105367</strain>
    </source>
</reference>
<dbReference type="GO" id="GO:0005509">
    <property type="term" value="F:calcium ion binding"/>
    <property type="evidence" value="ECO:0007669"/>
    <property type="project" value="InterPro"/>
</dbReference>
<accession>A0A6F8YQP2</accession>
<organism evidence="2 3">
    <name type="scientific">Phytohabitans suffuscus</name>
    <dbReference type="NCBI Taxonomy" id="624315"/>
    <lineage>
        <taxon>Bacteria</taxon>
        <taxon>Bacillati</taxon>
        <taxon>Actinomycetota</taxon>
        <taxon>Actinomycetes</taxon>
        <taxon>Micromonosporales</taxon>
        <taxon>Micromonosporaceae</taxon>
    </lineage>
</organism>
<dbReference type="Pfam" id="PF13833">
    <property type="entry name" value="EF-hand_8"/>
    <property type="match status" value="1"/>
</dbReference>
<evidence type="ECO:0000313" key="3">
    <source>
        <dbReference type="Proteomes" id="UP000503011"/>
    </source>
</evidence>
<dbReference type="Gene3D" id="1.10.238.10">
    <property type="entry name" value="EF-hand"/>
    <property type="match status" value="1"/>
</dbReference>
<dbReference type="PROSITE" id="PS00018">
    <property type="entry name" value="EF_HAND_1"/>
    <property type="match status" value="1"/>
</dbReference>
<dbReference type="EMBL" id="AP022871">
    <property type="protein sequence ID" value="BCB88505.1"/>
    <property type="molecule type" value="Genomic_DNA"/>
</dbReference>
<keyword evidence="3" id="KW-1185">Reference proteome</keyword>
<dbReference type="AlphaFoldDB" id="A0A6F8YQP2"/>
<evidence type="ECO:0000259" key="1">
    <source>
        <dbReference type="PROSITE" id="PS50222"/>
    </source>
</evidence>
<protein>
    <recommendedName>
        <fullName evidence="1">EF-hand domain-containing protein</fullName>
    </recommendedName>
</protein>
<dbReference type="PROSITE" id="PS50222">
    <property type="entry name" value="EF_HAND_2"/>
    <property type="match status" value="1"/>
</dbReference>